<reference evidence="4" key="1">
    <citation type="submission" date="2016-10" db="EMBL/GenBank/DDBJ databases">
        <authorList>
            <person name="Varghese N."/>
            <person name="Submissions S."/>
        </authorList>
    </citation>
    <scope>NUCLEOTIDE SEQUENCE [LARGE SCALE GENOMIC DNA]</scope>
    <source>
        <strain evidence="4">CGMCC 4.7038</strain>
    </source>
</reference>
<feature type="transmembrane region" description="Helical" evidence="2">
    <location>
        <begin position="265"/>
        <end position="287"/>
    </location>
</feature>
<feature type="transmembrane region" description="Helical" evidence="2">
    <location>
        <begin position="129"/>
        <end position="150"/>
    </location>
</feature>
<feature type="transmembrane region" description="Helical" evidence="2">
    <location>
        <begin position="61"/>
        <end position="83"/>
    </location>
</feature>
<feature type="transmembrane region" description="Helical" evidence="2">
    <location>
        <begin position="232"/>
        <end position="253"/>
    </location>
</feature>
<keyword evidence="2" id="KW-0812">Transmembrane</keyword>
<evidence type="ECO:0000256" key="2">
    <source>
        <dbReference type="SAM" id="Phobius"/>
    </source>
</evidence>
<feature type="compositionally biased region" description="Polar residues" evidence="1">
    <location>
        <begin position="353"/>
        <end position="363"/>
    </location>
</feature>
<proteinExistence type="predicted"/>
<feature type="compositionally biased region" description="Polar residues" evidence="1">
    <location>
        <begin position="321"/>
        <end position="332"/>
    </location>
</feature>
<feature type="compositionally biased region" description="Low complexity" evidence="1">
    <location>
        <begin position="400"/>
        <end position="420"/>
    </location>
</feature>
<keyword evidence="2" id="KW-1133">Transmembrane helix</keyword>
<gene>
    <name evidence="3" type="ORF">SAMN05443287_103429</name>
</gene>
<dbReference type="STRING" id="1144548.SAMN05443287_103429"/>
<dbReference type="EMBL" id="FNYV01000003">
    <property type="protein sequence ID" value="SEJ23249.1"/>
    <property type="molecule type" value="Genomic_DNA"/>
</dbReference>
<evidence type="ECO:0000313" key="4">
    <source>
        <dbReference type="Proteomes" id="UP000198707"/>
    </source>
</evidence>
<accession>A0A1H6X2D4</accession>
<feature type="transmembrane region" description="Helical" evidence="2">
    <location>
        <begin position="157"/>
        <end position="181"/>
    </location>
</feature>
<dbReference type="AlphaFoldDB" id="A0A1H6X2D4"/>
<dbReference type="Proteomes" id="UP000198707">
    <property type="component" value="Unassembled WGS sequence"/>
</dbReference>
<protein>
    <submittedName>
        <fullName evidence="3">Uncharacterized protein</fullName>
    </submittedName>
</protein>
<evidence type="ECO:0000256" key="1">
    <source>
        <dbReference type="SAM" id="MobiDB-lite"/>
    </source>
</evidence>
<feature type="compositionally biased region" description="Low complexity" evidence="1">
    <location>
        <begin position="513"/>
        <end position="565"/>
    </location>
</feature>
<keyword evidence="4" id="KW-1185">Reference proteome</keyword>
<feature type="region of interest" description="Disordered" evidence="1">
    <location>
        <begin position="308"/>
        <end position="794"/>
    </location>
</feature>
<name>A0A1H6X2D4_9ACTN</name>
<feature type="compositionally biased region" description="Low complexity" evidence="1">
    <location>
        <begin position="610"/>
        <end position="656"/>
    </location>
</feature>
<evidence type="ECO:0000313" key="3">
    <source>
        <dbReference type="EMBL" id="SEJ23249.1"/>
    </source>
</evidence>
<feature type="compositionally biased region" description="Pro residues" evidence="1">
    <location>
        <begin position="501"/>
        <end position="512"/>
    </location>
</feature>
<sequence>MTTDRNVPDMAHRTSSRLLFTAFGVSLLAGAGQLGLAFGFGIVRLTGAFTGVSVNQWPAQLVWAGWFATNAAVIGAVLAERLVRHGGQLTGTTRRLAVAGSAALGAMVVAPLCMQPARGAELISVDPVWAVAICAGLGAVIGGGAALAVLVRPPLAWNMAVVAAVVWLLALLSVLPSLGASGPLTPVRLGVLEPAWLSADAAQQLALLILPTVTLLAGAATAALARRRGHPPLVSVPSGVAGPVLVAFAYLAAGPGSASDRYQLTPYYGALIAVVVGALGSAAAALLPWPPDGRATADTAIEPTAILQPLPEVPALPGSASRPTDTESTTTGPAVVVDDRVGAGPATGGARTSADQPIGTTDGSPPHWHWPDARTDAPDDPTTSAFGSAATEESAKRGTAAALAADEPVAADGPVAAMPAADERAEEPGADPSPATTDSAPVGDGSDIRPGVRATQPVDDVPATTSAKAPAPRRTRKPRTPTTSPSPADPPAGADVEAPTEPLPVPSTPVPSTPELSTPASSVPVPSAAATSTPELSTPATLTPVPAAAAPAAAPTPAPEVATSESVEVTPPEVAPRPGHRFPMPDLNRATAWNAFAPAGPRVPQPASEPGPTAATGSAAATDSPATNGPATITSPAGTTTGPAGTASPAGTTTGPESSAADTGTDPARLDGPGPAKPARGLAEAFAATPEVSTDPAATARDVSAAFTKPPAARAEDVQPDSEAERGRRGLFRRGKARSGEAGAAADRDESLLAQDEEYVDWVSGLSRPLDDDEPEPSNEPRRSLRSSGRHHRD</sequence>
<feature type="transmembrane region" description="Helical" evidence="2">
    <location>
        <begin position="201"/>
        <end position="225"/>
    </location>
</feature>
<keyword evidence="2" id="KW-0472">Membrane</keyword>
<organism evidence="3 4">
    <name type="scientific">Micromonospora phaseoli</name>
    <dbReference type="NCBI Taxonomy" id="1144548"/>
    <lineage>
        <taxon>Bacteria</taxon>
        <taxon>Bacillati</taxon>
        <taxon>Actinomycetota</taxon>
        <taxon>Actinomycetes</taxon>
        <taxon>Micromonosporales</taxon>
        <taxon>Micromonosporaceae</taxon>
        <taxon>Micromonospora</taxon>
    </lineage>
</organism>
<feature type="compositionally biased region" description="Basic residues" evidence="1">
    <location>
        <begin position="784"/>
        <end position="794"/>
    </location>
</feature>
<feature type="transmembrane region" description="Helical" evidence="2">
    <location>
        <begin position="95"/>
        <end position="117"/>
    </location>
</feature>